<feature type="compositionally biased region" description="Acidic residues" evidence="16">
    <location>
        <begin position="168"/>
        <end position="186"/>
    </location>
</feature>
<evidence type="ECO:0000256" key="4">
    <source>
        <dbReference type="ARBA" id="ARBA00022722"/>
    </source>
</evidence>
<dbReference type="CDD" id="cd09274">
    <property type="entry name" value="RNase_HI_RT_Ty3"/>
    <property type="match status" value="1"/>
</dbReference>
<feature type="compositionally biased region" description="Gly residues" evidence="16">
    <location>
        <begin position="932"/>
        <end position="952"/>
    </location>
</feature>
<evidence type="ECO:0000313" key="18">
    <source>
        <dbReference type="EMBL" id="GEU76455.1"/>
    </source>
</evidence>
<feature type="compositionally biased region" description="Polar residues" evidence="16">
    <location>
        <begin position="1"/>
        <end position="10"/>
    </location>
</feature>
<gene>
    <name evidence="18" type="ORF">Tci_048433</name>
</gene>
<evidence type="ECO:0000256" key="8">
    <source>
        <dbReference type="ARBA" id="ARBA00022801"/>
    </source>
</evidence>
<feature type="coiled-coil region" evidence="15">
    <location>
        <begin position="2076"/>
        <end position="2103"/>
    </location>
</feature>
<evidence type="ECO:0000256" key="7">
    <source>
        <dbReference type="ARBA" id="ARBA00022759"/>
    </source>
</evidence>
<dbReference type="SUPFAM" id="SSF56672">
    <property type="entry name" value="DNA/RNA polymerases"/>
    <property type="match status" value="1"/>
</dbReference>
<evidence type="ECO:0000256" key="1">
    <source>
        <dbReference type="ARBA" id="ARBA00022670"/>
    </source>
</evidence>
<dbReference type="Gene3D" id="3.30.420.10">
    <property type="entry name" value="Ribonuclease H-like superfamily/Ribonuclease H"/>
    <property type="match status" value="1"/>
</dbReference>
<dbReference type="Gene3D" id="1.10.340.70">
    <property type="match status" value="1"/>
</dbReference>
<feature type="compositionally biased region" description="Basic and acidic residues" evidence="16">
    <location>
        <begin position="2021"/>
        <end position="2041"/>
    </location>
</feature>
<keyword evidence="8" id="KW-0378">Hydrolase</keyword>
<dbReference type="SMART" id="SM00343">
    <property type="entry name" value="ZnF_C2HC"/>
    <property type="match status" value="2"/>
</dbReference>
<dbReference type="PANTHER" id="PTHR37984:SF5">
    <property type="entry name" value="PROTEIN NYNRIN-LIKE"/>
    <property type="match status" value="1"/>
</dbReference>
<dbReference type="InterPro" id="IPR001878">
    <property type="entry name" value="Znf_CCHC"/>
</dbReference>
<dbReference type="GO" id="GO:0003677">
    <property type="term" value="F:DNA binding"/>
    <property type="evidence" value="ECO:0007669"/>
    <property type="project" value="UniProtKB-KW"/>
</dbReference>
<keyword evidence="11 18" id="KW-0695">RNA-directed DNA polymerase</keyword>
<evidence type="ECO:0000256" key="14">
    <source>
        <dbReference type="ARBA" id="ARBA00023172"/>
    </source>
</evidence>
<keyword evidence="2" id="KW-0808">Transferase</keyword>
<proteinExistence type="predicted"/>
<feature type="region of interest" description="Disordered" evidence="16">
    <location>
        <begin position="922"/>
        <end position="960"/>
    </location>
</feature>
<dbReference type="Pfam" id="PF00078">
    <property type="entry name" value="RVT_1"/>
    <property type="match status" value="1"/>
</dbReference>
<keyword evidence="13" id="KW-0238">DNA-binding</keyword>
<dbReference type="InterPro" id="IPR001584">
    <property type="entry name" value="Integrase_cat-core"/>
</dbReference>
<dbReference type="EMBL" id="BKCJ010007283">
    <property type="protein sequence ID" value="GEU76455.1"/>
    <property type="molecule type" value="Genomic_DNA"/>
</dbReference>
<feature type="compositionally biased region" description="Low complexity" evidence="16">
    <location>
        <begin position="922"/>
        <end position="931"/>
    </location>
</feature>
<keyword evidence="4" id="KW-0540">Nuclease</keyword>
<dbReference type="InterPro" id="IPR041373">
    <property type="entry name" value="RT_RNaseH"/>
</dbReference>
<dbReference type="GO" id="GO:0008270">
    <property type="term" value="F:zinc ion binding"/>
    <property type="evidence" value="ECO:0007669"/>
    <property type="project" value="InterPro"/>
</dbReference>
<dbReference type="GO" id="GO:0004519">
    <property type="term" value="F:endonuclease activity"/>
    <property type="evidence" value="ECO:0007669"/>
    <property type="project" value="UniProtKB-KW"/>
</dbReference>
<dbReference type="PROSITE" id="PS50994">
    <property type="entry name" value="INTEGRASE"/>
    <property type="match status" value="1"/>
</dbReference>
<dbReference type="InterPro" id="IPR043128">
    <property type="entry name" value="Rev_trsase/Diguanyl_cyclase"/>
</dbReference>
<dbReference type="Gene3D" id="3.10.10.10">
    <property type="entry name" value="HIV Type 1 Reverse Transcriptase, subunit A, domain 1"/>
    <property type="match status" value="1"/>
</dbReference>
<organism evidence="18">
    <name type="scientific">Tanacetum cinerariifolium</name>
    <name type="common">Dalmatian daisy</name>
    <name type="synonym">Chrysanthemum cinerariifolium</name>
    <dbReference type="NCBI Taxonomy" id="118510"/>
    <lineage>
        <taxon>Eukaryota</taxon>
        <taxon>Viridiplantae</taxon>
        <taxon>Streptophyta</taxon>
        <taxon>Embryophyta</taxon>
        <taxon>Tracheophyta</taxon>
        <taxon>Spermatophyta</taxon>
        <taxon>Magnoliopsida</taxon>
        <taxon>eudicotyledons</taxon>
        <taxon>Gunneridae</taxon>
        <taxon>Pentapetalae</taxon>
        <taxon>asterids</taxon>
        <taxon>campanulids</taxon>
        <taxon>Asterales</taxon>
        <taxon>Asteraceae</taxon>
        <taxon>Asteroideae</taxon>
        <taxon>Anthemideae</taxon>
        <taxon>Anthemidinae</taxon>
        <taxon>Tanacetum</taxon>
    </lineage>
</organism>
<dbReference type="Gene3D" id="3.30.70.270">
    <property type="match status" value="1"/>
</dbReference>
<accession>A0A6L2MVQ6</accession>
<evidence type="ECO:0000256" key="2">
    <source>
        <dbReference type="ARBA" id="ARBA00022679"/>
    </source>
</evidence>
<evidence type="ECO:0000256" key="3">
    <source>
        <dbReference type="ARBA" id="ARBA00022695"/>
    </source>
</evidence>
<evidence type="ECO:0000256" key="15">
    <source>
        <dbReference type="SAM" id="Coils"/>
    </source>
</evidence>
<feature type="region of interest" description="Disordered" evidence="16">
    <location>
        <begin position="133"/>
        <end position="190"/>
    </location>
</feature>
<dbReference type="InterPro" id="IPR000477">
    <property type="entry name" value="RT_dom"/>
</dbReference>
<feature type="compositionally biased region" description="Acidic residues" evidence="16">
    <location>
        <begin position="61"/>
        <end position="87"/>
    </location>
</feature>
<evidence type="ECO:0000256" key="9">
    <source>
        <dbReference type="ARBA" id="ARBA00022842"/>
    </source>
</evidence>
<dbReference type="GO" id="GO:0006508">
    <property type="term" value="P:proteolysis"/>
    <property type="evidence" value="ECO:0007669"/>
    <property type="project" value="UniProtKB-KW"/>
</dbReference>
<dbReference type="InterPro" id="IPR036397">
    <property type="entry name" value="RNaseH_sf"/>
</dbReference>
<evidence type="ECO:0000256" key="16">
    <source>
        <dbReference type="SAM" id="MobiDB-lite"/>
    </source>
</evidence>
<keyword evidence="10" id="KW-0229">DNA integration</keyword>
<keyword evidence="5" id="KW-0479">Metal-binding</keyword>
<evidence type="ECO:0000259" key="17">
    <source>
        <dbReference type="PROSITE" id="PS50994"/>
    </source>
</evidence>
<dbReference type="InterPro" id="IPR043502">
    <property type="entry name" value="DNA/RNA_pol_sf"/>
</dbReference>
<dbReference type="Pfam" id="PF17917">
    <property type="entry name" value="RT_RNaseH"/>
    <property type="match status" value="1"/>
</dbReference>
<dbReference type="GO" id="GO:0015074">
    <property type="term" value="P:DNA integration"/>
    <property type="evidence" value="ECO:0007669"/>
    <property type="project" value="UniProtKB-KW"/>
</dbReference>
<feature type="region of interest" description="Disordered" evidence="16">
    <location>
        <begin position="1"/>
        <end position="107"/>
    </location>
</feature>
<dbReference type="InterPro" id="IPR041588">
    <property type="entry name" value="Integrase_H2C2"/>
</dbReference>
<dbReference type="GO" id="GO:0003887">
    <property type="term" value="F:DNA-directed DNA polymerase activity"/>
    <property type="evidence" value="ECO:0007669"/>
    <property type="project" value="UniProtKB-KW"/>
</dbReference>
<keyword evidence="3" id="KW-0548">Nucleotidyltransferase</keyword>
<feature type="compositionally biased region" description="Basic and acidic residues" evidence="16">
    <location>
        <begin position="11"/>
        <end position="40"/>
    </location>
</feature>
<reference evidence="18" key="1">
    <citation type="journal article" date="2019" name="Sci. Rep.">
        <title>Draft genome of Tanacetum cinerariifolium, the natural source of mosquito coil.</title>
        <authorList>
            <person name="Yamashiro T."/>
            <person name="Shiraishi A."/>
            <person name="Satake H."/>
            <person name="Nakayama K."/>
        </authorList>
    </citation>
    <scope>NUCLEOTIDE SEQUENCE</scope>
</reference>
<name>A0A6L2MVQ6_TANCI</name>
<feature type="region of interest" description="Disordered" evidence="16">
    <location>
        <begin position="762"/>
        <end position="810"/>
    </location>
</feature>
<dbReference type="InterPro" id="IPR050951">
    <property type="entry name" value="Retrovirus_Pol_polyprotein"/>
</dbReference>
<evidence type="ECO:0000256" key="13">
    <source>
        <dbReference type="ARBA" id="ARBA00023125"/>
    </source>
</evidence>
<evidence type="ECO:0000256" key="6">
    <source>
        <dbReference type="ARBA" id="ARBA00022750"/>
    </source>
</evidence>
<dbReference type="GO" id="GO:0006310">
    <property type="term" value="P:DNA recombination"/>
    <property type="evidence" value="ECO:0007669"/>
    <property type="project" value="UniProtKB-KW"/>
</dbReference>
<sequence>MIYTEAVTSESKAESWGKDEDNGNNEQDSRSEGSDQDKYSGDGNTQSDSKKGSNSKHETYENESDSESDQEENKEEIGDDEEEEEDDFVKTPSNDSNNETKLSDNAKGDKDEGWIILLVNYTMMWIFIRKDKDKDKDPSAGSDRGLNKRKTSKVAEVTKVRGTRVEIADLDMQQDQEENPGNDDEEPKGKNVTKLYQRNLIRITQKAVIIHLILLNHPFSHEWESSNGTGQLLLQQRSQVSARRNFDYELHDFSNKYKGLTRVEVIGKHGYGYLKEIVVRRSDKDFYKFKEGNFLRLCVNDIEDMLLLVAQNRLTNFSSDDVSDFAIALRMFTRSTVIQKWSTLEKKRANIMIKAIDKQMKERRMMRSLEKFVDGRYYGTDLRLLQWMSYCIRHHKIMAASAIVVSSDSSDESVGSPPSRVILFGDIPTTTIVASPTGLCGLVPYSDSNSNSPDEMASPEYITPLPTTLLFLFTDSPEDYDPSDASDSSEAPPSQDPNAITVARWRIRAILFDDIPTVIPSTFVIAPEIYAIAHVISSATHVVETTLVDSPTRLCGLVPYLDSDSDSPDEMDSLEYIIMLLATLPFLYTDSSETSDSSEGPPSQDPYAITVARWRSRVDLTVLILTGHRGSPTDSSPVHSSGLDAPDQAHSGSSTRVVSPRLGYPLVRAPRHSEEFRRRPSHKRCRSPADSVPSSTLVTRSLAPTRADILPPRKRFRDSYSSETSMEEDTEIDTTKTKDGRELNIVDRDDARYRVEIEPRDIRDDTEEYGSDTSAGDTVKVGIDPMSAPVADEESKETTREDSYDSSGTRDGIVRSFEDILIDLDDAVCDFYHHMSEVHIDKIVEIETVQRRLEVDQLIASGERARMTERIGSLGSNTLRTMTNTRSRMTPATIEEMINRHMAEALEAHEINRNLRLENLNGNHNDANGNKNGNGIGNGGNGNGNGGNGNGHGRNRNGDGRGDIYVARECTYQDYMKCQPLNFKGTEGFVGLIRWFQELTMMCTKMVLEEEDQVEKFIRGLPDNIQGNVIATEPTRLQDAVRIANNLMDKKLKNSGGQNVTRAYTAGNNEKRDYGGTLPYCNRCKLHHEGQCTVKSHNCKRIRHLARDCRRTIPKVKNQNYGKKARVPDARGKAYILGGGDANVGSNNVTGLLGCPFNINLMPIDLGSFDVIIGIDWLAKNHVVIVCDEKIIRIPYGNEILIVQGDKRIKGQKSALRIISCLKTQKYMEKVRAAYRLAPSEMQELSTQLIKHVLEDRLEVWLHKLRVCDENILKTTFRTRHGHYEFQVMPFGLTNTPAVFMDLMNRVCKPFLDKFVIVFINDILIYSRNKVEHEGHLKRILELLKKEELNDKFSKCDFWLSKIAKPMPKLTQKSVKFDWGKKEETAFQILTQKRCSALILALPEGNENFMVYCDASHKGLGAILMQREKVIAYASYQLKIHEKNYTRHDLELGAVVFALTMWRHYLFGMRCVVLTDHKILQHILDQKELNIRERRWLELLSDYDCEIHYHQRKGNVVADALNQKTEARKEENYRAEDLGGMIKKLESGADKMLCLKNRSWIPSFGNLRALIMHESHKSKYLIHPGSDKMYQDMKKLYWWPKMKVEIATYVGKCRTCIKVKAEYMKPSGLLSLQESFGTQLDMSTAYHPETDGQSERTIQTLEDMLRTCVIDFGKRWDRHLPLIEFFYNNSYHTSIKVAPFEALYGRKCRSPVCWAEGKLNPHYIGPFKIYAKVGTVAYRLELPKQLSRIHSTFYVSNLKKCLSDEPLAISLDEIHVDDNLNFIEEPIEIMDRKVKCLKQSRIPIVKDVIKNGNSFKPVAQTTTNDAGTSTTLISGPVTTEEKAQNKNDVKARSMLLMALHNEHLMTFNHYKDAKTLFAAIKTRFSRNEATKKTQKTLLKKLTNNTNEVPTAYGVSTASTQSGTGSTKVSTTNLSDATVYAFLSNQSNGSQLVHEDLEQIQEGNLEEMDLNWHALLSMRAKSFFQKTGRKITINGSDTTGFDKSKVKCYNCHKMRLFSRECRHPKNQDSRSWNKDSSRRTVNVEETPPKAMVAIDGVGFDWSYMAEDDVPTDPDSVISGLKSELEKIKKEKESTQLKLENFDHASKSLDKLIGSQITDKSRKGVGFKSYNVVPPPPTGLFLPPKIDLSYSGLEEFKQPEFQSCRPKSCETESKNASKEILNELKESPYAPLVKDRVS</sequence>
<dbReference type="GO" id="GO:0003964">
    <property type="term" value="F:RNA-directed DNA polymerase activity"/>
    <property type="evidence" value="ECO:0007669"/>
    <property type="project" value="UniProtKB-KW"/>
</dbReference>
<feature type="compositionally biased region" description="Polar residues" evidence="16">
    <location>
        <begin position="91"/>
        <end position="100"/>
    </location>
</feature>
<evidence type="ECO:0000256" key="12">
    <source>
        <dbReference type="ARBA" id="ARBA00022932"/>
    </source>
</evidence>
<keyword evidence="1" id="KW-0645">Protease</keyword>
<evidence type="ECO:0000256" key="5">
    <source>
        <dbReference type="ARBA" id="ARBA00022723"/>
    </source>
</evidence>
<keyword evidence="7" id="KW-0255">Endonuclease</keyword>
<keyword evidence="12" id="KW-0239">DNA-directed DNA polymerase</keyword>
<keyword evidence="14" id="KW-0233">DNA recombination</keyword>
<feature type="compositionally biased region" description="Basic and acidic residues" evidence="16">
    <location>
        <begin position="48"/>
        <end position="60"/>
    </location>
</feature>
<feature type="domain" description="Integrase catalytic" evidence="17">
    <location>
        <begin position="1622"/>
        <end position="1707"/>
    </location>
</feature>
<dbReference type="Pfam" id="PF17921">
    <property type="entry name" value="Integrase_H2C2"/>
    <property type="match status" value="1"/>
</dbReference>
<keyword evidence="9" id="KW-0460">Magnesium</keyword>
<dbReference type="SUPFAM" id="SSF53098">
    <property type="entry name" value="Ribonuclease H-like"/>
    <property type="match status" value="1"/>
</dbReference>
<dbReference type="Pfam" id="PF08284">
    <property type="entry name" value="RVP_2"/>
    <property type="match status" value="1"/>
</dbReference>
<keyword evidence="15" id="KW-0175">Coiled coil</keyword>
<evidence type="ECO:0000256" key="11">
    <source>
        <dbReference type="ARBA" id="ARBA00022918"/>
    </source>
</evidence>
<dbReference type="GO" id="GO:0004190">
    <property type="term" value="F:aspartic-type endopeptidase activity"/>
    <property type="evidence" value="ECO:0007669"/>
    <property type="project" value="UniProtKB-KW"/>
</dbReference>
<dbReference type="InterPro" id="IPR056924">
    <property type="entry name" value="SH3_Tf2-1"/>
</dbReference>
<evidence type="ECO:0000256" key="10">
    <source>
        <dbReference type="ARBA" id="ARBA00022908"/>
    </source>
</evidence>
<keyword evidence="6" id="KW-0064">Aspartyl protease</keyword>
<feature type="region of interest" description="Disordered" evidence="16">
    <location>
        <begin position="2021"/>
        <end position="2042"/>
    </location>
</feature>
<dbReference type="CDD" id="cd01647">
    <property type="entry name" value="RT_LTR"/>
    <property type="match status" value="1"/>
</dbReference>
<dbReference type="InterPro" id="IPR012337">
    <property type="entry name" value="RNaseH-like_sf"/>
</dbReference>
<comment type="caution">
    <text evidence="18">The sequence shown here is derived from an EMBL/GenBank/DDBJ whole genome shotgun (WGS) entry which is preliminary data.</text>
</comment>
<dbReference type="Pfam" id="PF24626">
    <property type="entry name" value="SH3_Tf2-1"/>
    <property type="match status" value="1"/>
</dbReference>
<protein>
    <submittedName>
        <fullName evidence="18">Putative reverse transcriptase domain-containing protein</fullName>
    </submittedName>
</protein>
<feature type="region of interest" description="Disordered" evidence="16">
    <location>
        <begin position="629"/>
        <end position="658"/>
    </location>
</feature>
<dbReference type="PANTHER" id="PTHR37984">
    <property type="entry name" value="PROTEIN CBG26694"/>
    <property type="match status" value="1"/>
</dbReference>
<feature type="compositionally biased region" description="Basic and acidic residues" evidence="16">
    <location>
        <begin position="156"/>
        <end position="167"/>
    </location>
</feature>
<feature type="region of interest" description="Disordered" evidence="16">
    <location>
        <begin position="672"/>
        <end position="696"/>
    </location>
</feature>